<accession>A0A9Q3BP55</accession>
<comment type="caution">
    <text evidence="1">The sequence shown here is derived from an EMBL/GenBank/DDBJ whole genome shotgun (WGS) entry which is preliminary data.</text>
</comment>
<dbReference type="EMBL" id="AVOT02002003">
    <property type="protein sequence ID" value="MBW0468874.1"/>
    <property type="molecule type" value="Genomic_DNA"/>
</dbReference>
<protein>
    <submittedName>
        <fullName evidence="1">Uncharacterized protein</fullName>
    </submittedName>
</protein>
<evidence type="ECO:0000313" key="1">
    <source>
        <dbReference type="EMBL" id="MBW0468874.1"/>
    </source>
</evidence>
<evidence type="ECO:0000313" key="2">
    <source>
        <dbReference type="Proteomes" id="UP000765509"/>
    </source>
</evidence>
<reference evidence="1" key="1">
    <citation type="submission" date="2021-03" db="EMBL/GenBank/DDBJ databases">
        <title>Draft genome sequence of rust myrtle Austropuccinia psidii MF-1, a brazilian biotype.</title>
        <authorList>
            <person name="Quecine M.C."/>
            <person name="Pachon D.M.R."/>
            <person name="Bonatelli M.L."/>
            <person name="Correr F.H."/>
            <person name="Franceschini L.M."/>
            <person name="Leite T.F."/>
            <person name="Margarido G.R.A."/>
            <person name="Almeida C.A."/>
            <person name="Ferrarezi J.A."/>
            <person name="Labate C.A."/>
        </authorList>
    </citation>
    <scope>NUCLEOTIDE SEQUENCE</scope>
    <source>
        <strain evidence="1">MF-1</strain>
    </source>
</reference>
<proteinExistence type="predicted"/>
<gene>
    <name evidence="1" type="ORF">O181_008589</name>
</gene>
<dbReference type="Proteomes" id="UP000765509">
    <property type="component" value="Unassembled WGS sequence"/>
</dbReference>
<organism evidence="1 2">
    <name type="scientific">Austropuccinia psidii MF-1</name>
    <dbReference type="NCBI Taxonomy" id="1389203"/>
    <lineage>
        <taxon>Eukaryota</taxon>
        <taxon>Fungi</taxon>
        <taxon>Dikarya</taxon>
        <taxon>Basidiomycota</taxon>
        <taxon>Pucciniomycotina</taxon>
        <taxon>Pucciniomycetes</taxon>
        <taxon>Pucciniales</taxon>
        <taxon>Sphaerophragmiaceae</taxon>
        <taxon>Austropuccinia</taxon>
    </lineage>
</organism>
<dbReference type="AlphaFoldDB" id="A0A9Q3BP55"/>
<name>A0A9Q3BP55_9BASI</name>
<sequence length="165" mass="19541">MSPNLGGTYETIKAKISPKNKWKWNLGWNEEGWTDVNYKKEEIEEEVNYRGKPMVGEGEDLFKICIPYLQFEELLNFSEKIQSVEESQNWGEILIFFLSSLVLLELLTYEGIKGNLGNIYWEEDTLTDVELRRKLFLGIWKLQKEFCLTSWKYQKEEFCGSMEII</sequence>
<keyword evidence="2" id="KW-1185">Reference proteome</keyword>